<organism evidence="2 3">
    <name type="scientific">Alteromonas australica</name>
    <dbReference type="NCBI Taxonomy" id="589873"/>
    <lineage>
        <taxon>Bacteria</taxon>
        <taxon>Pseudomonadati</taxon>
        <taxon>Pseudomonadota</taxon>
        <taxon>Gammaproteobacteria</taxon>
        <taxon>Alteromonadales</taxon>
        <taxon>Alteromonadaceae</taxon>
        <taxon>Alteromonas/Salinimonas group</taxon>
        <taxon>Alteromonas</taxon>
    </lineage>
</organism>
<proteinExistence type="predicted"/>
<feature type="domain" description="TNase-like" evidence="1">
    <location>
        <begin position="5"/>
        <end position="144"/>
    </location>
</feature>
<dbReference type="Proteomes" id="UP000263517">
    <property type="component" value="Unassembled WGS sequence"/>
</dbReference>
<evidence type="ECO:0000313" key="2">
    <source>
        <dbReference type="EMBL" id="HAW75935.1"/>
    </source>
</evidence>
<dbReference type="InterPro" id="IPR016071">
    <property type="entry name" value="Staphylococal_nuclease_OB-fold"/>
</dbReference>
<gene>
    <name evidence="2" type="ORF">DCW74_09415</name>
</gene>
<comment type="caution">
    <text evidence="2">The sequence shown here is derived from an EMBL/GenBank/DDBJ whole genome shotgun (WGS) entry which is preliminary data.</text>
</comment>
<accession>A0A350P3R8</accession>
<reference evidence="2 3" key="1">
    <citation type="journal article" date="2018" name="Nat. Biotechnol.">
        <title>A standardized bacterial taxonomy based on genome phylogeny substantially revises the tree of life.</title>
        <authorList>
            <person name="Parks D.H."/>
            <person name="Chuvochina M."/>
            <person name="Waite D.W."/>
            <person name="Rinke C."/>
            <person name="Skarshewski A."/>
            <person name="Chaumeil P.A."/>
            <person name="Hugenholtz P."/>
        </authorList>
    </citation>
    <scope>NUCLEOTIDE SEQUENCE [LARGE SCALE GENOMIC DNA]</scope>
    <source>
        <strain evidence="2">UBA11978</strain>
    </source>
</reference>
<dbReference type="Pfam" id="PF00565">
    <property type="entry name" value="SNase"/>
    <property type="match status" value="1"/>
</dbReference>
<protein>
    <recommendedName>
        <fullName evidence="1">TNase-like domain-containing protein</fullName>
    </recommendedName>
</protein>
<dbReference type="SUPFAM" id="SSF50199">
    <property type="entry name" value="Staphylococcal nuclease"/>
    <property type="match status" value="1"/>
</dbReference>
<dbReference type="AlphaFoldDB" id="A0A350P3R8"/>
<sequence length="148" mass="16410">MDMQWLYRAEVCRVVDGDSVICNVDCGFSVILGKRSIRLLGVDTSETRGGTDDLKALGNLAKTFVEERLPVGSTVLLRTSLDKKGKFGRILAEIHLAKGPGEEGFQEKTLNQMLLDENLGVRYSGQSKEDIINQHLVNVEHHRSQGNL</sequence>
<evidence type="ECO:0000259" key="1">
    <source>
        <dbReference type="SMART" id="SM00318"/>
    </source>
</evidence>
<dbReference type="Gene3D" id="2.40.50.90">
    <property type="match status" value="1"/>
</dbReference>
<dbReference type="SMART" id="SM00318">
    <property type="entry name" value="SNc"/>
    <property type="match status" value="1"/>
</dbReference>
<dbReference type="EMBL" id="DNAN01000331">
    <property type="protein sequence ID" value="HAW75935.1"/>
    <property type="molecule type" value="Genomic_DNA"/>
</dbReference>
<evidence type="ECO:0000313" key="3">
    <source>
        <dbReference type="Proteomes" id="UP000263517"/>
    </source>
</evidence>
<dbReference type="InterPro" id="IPR035437">
    <property type="entry name" value="SNase_OB-fold_sf"/>
</dbReference>
<name>A0A350P3R8_9ALTE</name>